<keyword evidence="1" id="KW-1133">Transmembrane helix</keyword>
<evidence type="ECO:0000256" key="1">
    <source>
        <dbReference type="SAM" id="Phobius"/>
    </source>
</evidence>
<evidence type="ECO:0000313" key="3">
    <source>
        <dbReference type="Proteomes" id="UP000232638"/>
    </source>
</evidence>
<dbReference type="Proteomes" id="UP000232638">
    <property type="component" value="Chromosome"/>
</dbReference>
<sequence length="196" mass="20761">MADKTCPVCGQEQEETAPACTRCNWDFSPLLGTGERVRTVLSRRLEEARTAWRQRRPIATSNQDVTQGGQGTIFTPTIIVIWVLSFSIPAWLFQVPAVTDGGLAINALLVGYLYQIGCQGTVIARSFSFLRGALLGLLLPAGGMSFGALIGVAIAGAPGGTPGLMVGMICGVLSTYFLIGAFSERVADNEPGHDRG</sequence>
<dbReference type="KEGG" id="tsy:THSYN_06160"/>
<proteinExistence type="predicted"/>
<dbReference type="RefSeq" id="WP_100918371.1">
    <property type="nucleotide sequence ID" value="NZ_CP020370.1"/>
</dbReference>
<accession>A0A2K8U4R5</accession>
<dbReference type="AlphaFoldDB" id="A0A2K8U4R5"/>
<gene>
    <name evidence="2" type="ORF">THSYN_06160</name>
</gene>
<keyword evidence="1" id="KW-0812">Transmembrane</keyword>
<name>A0A2K8U4R5_9GAMM</name>
<feature type="transmembrane region" description="Helical" evidence="1">
    <location>
        <begin position="135"/>
        <end position="157"/>
    </location>
</feature>
<feature type="transmembrane region" description="Helical" evidence="1">
    <location>
        <begin position="73"/>
        <end position="92"/>
    </location>
</feature>
<evidence type="ECO:0000313" key="2">
    <source>
        <dbReference type="EMBL" id="AUB80574.1"/>
    </source>
</evidence>
<protein>
    <submittedName>
        <fullName evidence="2">Uncharacterized protein</fullName>
    </submittedName>
</protein>
<feature type="transmembrane region" description="Helical" evidence="1">
    <location>
        <begin position="163"/>
        <end position="182"/>
    </location>
</feature>
<feature type="transmembrane region" description="Helical" evidence="1">
    <location>
        <begin position="104"/>
        <end position="123"/>
    </location>
</feature>
<dbReference type="EMBL" id="CP020370">
    <property type="protein sequence ID" value="AUB80574.1"/>
    <property type="molecule type" value="Genomic_DNA"/>
</dbReference>
<keyword evidence="1" id="KW-0472">Membrane</keyword>
<organism evidence="2 3">
    <name type="scientific">Candidatus Thiodictyon syntrophicum</name>
    <dbReference type="NCBI Taxonomy" id="1166950"/>
    <lineage>
        <taxon>Bacteria</taxon>
        <taxon>Pseudomonadati</taxon>
        <taxon>Pseudomonadota</taxon>
        <taxon>Gammaproteobacteria</taxon>
        <taxon>Chromatiales</taxon>
        <taxon>Chromatiaceae</taxon>
        <taxon>Thiodictyon</taxon>
    </lineage>
</organism>
<keyword evidence="3" id="KW-1185">Reference proteome</keyword>
<reference evidence="2 3" key="1">
    <citation type="submission" date="2017-03" db="EMBL/GenBank/DDBJ databases">
        <title>Complete genome sequence of Candidatus 'Thiodictyon syntrophicum' sp. nov. strain Cad16T, a photolithoautotroph purple sulfur bacterium isolated from an alpine meromictic lake.</title>
        <authorList>
            <person name="Luedin S.M."/>
            <person name="Pothier J.F."/>
            <person name="Danza F."/>
            <person name="Storelli N."/>
            <person name="Wittwer M."/>
            <person name="Tonolla M."/>
        </authorList>
    </citation>
    <scope>NUCLEOTIDE SEQUENCE [LARGE SCALE GENOMIC DNA]</scope>
    <source>
        <strain evidence="2 3">Cad16T</strain>
    </source>
</reference>